<sequence>MLEKLAGIEPLSLLRDKFSFCRFISFARFEGMAPDSELLLRSSRTCN</sequence>
<proteinExistence type="predicted"/>
<evidence type="ECO:0000313" key="1">
    <source>
        <dbReference type="EMBL" id="JAE26803.1"/>
    </source>
</evidence>
<name>A0A0A9H1P2_ARUDO</name>
<dbReference type="EMBL" id="GBRH01171093">
    <property type="protein sequence ID" value="JAE26803.1"/>
    <property type="molecule type" value="Transcribed_RNA"/>
</dbReference>
<organism evidence="1">
    <name type="scientific">Arundo donax</name>
    <name type="common">Giant reed</name>
    <name type="synonym">Donax arundinaceus</name>
    <dbReference type="NCBI Taxonomy" id="35708"/>
    <lineage>
        <taxon>Eukaryota</taxon>
        <taxon>Viridiplantae</taxon>
        <taxon>Streptophyta</taxon>
        <taxon>Embryophyta</taxon>
        <taxon>Tracheophyta</taxon>
        <taxon>Spermatophyta</taxon>
        <taxon>Magnoliopsida</taxon>
        <taxon>Liliopsida</taxon>
        <taxon>Poales</taxon>
        <taxon>Poaceae</taxon>
        <taxon>PACMAD clade</taxon>
        <taxon>Arundinoideae</taxon>
        <taxon>Arundineae</taxon>
        <taxon>Arundo</taxon>
    </lineage>
</organism>
<accession>A0A0A9H1P2</accession>
<reference evidence="1" key="1">
    <citation type="submission" date="2014-09" db="EMBL/GenBank/DDBJ databases">
        <authorList>
            <person name="Magalhaes I.L.F."/>
            <person name="Oliveira U."/>
            <person name="Santos F.R."/>
            <person name="Vidigal T.H.D.A."/>
            <person name="Brescovit A.D."/>
            <person name="Santos A.J."/>
        </authorList>
    </citation>
    <scope>NUCLEOTIDE SEQUENCE</scope>
    <source>
        <tissue evidence="1">Shoot tissue taken approximately 20 cm above the soil surface</tissue>
    </source>
</reference>
<dbReference type="AlphaFoldDB" id="A0A0A9H1P2"/>
<protein>
    <submittedName>
        <fullName evidence="1">Uncharacterized protein</fullName>
    </submittedName>
</protein>
<reference evidence="1" key="2">
    <citation type="journal article" date="2015" name="Data Brief">
        <title>Shoot transcriptome of the giant reed, Arundo donax.</title>
        <authorList>
            <person name="Barrero R.A."/>
            <person name="Guerrero F.D."/>
            <person name="Moolhuijzen P."/>
            <person name="Goolsby J.A."/>
            <person name="Tidwell J."/>
            <person name="Bellgard S.E."/>
            <person name="Bellgard M.I."/>
        </authorList>
    </citation>
    <scope>NUCLEOTIDE SEQUENCE</scope>
    <source>
        <tissue evidence="1">Shoot tissue taken approximately 20 cm above the soil surface</tissue>
    </source>
</reference>